<comment type="caution">
    <text evidence="2">The sequence shown here is derived from an EMBL/GenBank/DDBJ whole genome shotgun (WGS) entry which is preliminary data.</text>
</comment>
<sequence>MSDDSRRGSAATILGPIEPGDRRDLAVQGPIESGDRRDLAVQGPIETGDPVPWPFVTAVSGDRHANGDELNSGTAVPCHIQTELGNTRRRA</sequence>
<evidence type="ECO:0000313" key="2">
    <source>
        <dbReference type="EMBL" id="EJK66588.1"/>
    </source>
</evidence>
<dbReference type="EMBL" id="AGNL01014703">
    <property type="protein sequence ID" value="EJK66588.1"/>
    <property type="molecule type" value="Genomic_DNA"/>
</dbReference>
<keyword evidence="3" id="KW-1185">Reference proteome</keyword>
<accession>K0SJX7</accession>
<organism evidence="2 3">
    <name type="scientific">Thalassiosira oceanica</name>
    <name type="common">Marine diatom</name>
    <dbReference type="NCBI Taxonomy" id="159749"/>
    <lineage>
        <taxon>Eukaryota</taxon>
        <taxon>Sar</taxon>
        <taxon>Stramenopiles</taxon>
        <taxon>Ochrophyta</taxon>
        <taxon>Bacillariophyta</taxon>
        <taxon>Coscinodiscophyceae</taxon>
        <taxon>Thalassiosirophycidae</taxon>
        <taxon>Thalassiosirales</taxon>
        <taxon>Thalassiosiraceae</taxon>
        <taxon>Thalassiosira</taxon>
    </lineage>
</organism>
<dbReference type="AlphaFoldDB" id="K0SJX7"/>
<gene>
    <name evidence="2" type="ORF">THAOC_12485</name>
</gene>
<reference evidence="2 3" key="1">
    <citation type="journal article" date="2012" name="Genome Biol.">
        <title>Genome and low-iron response of an oceanic diatom adapted to chronic iron limitation.</title>
        <authorList>
            <person name="Lommer M."/>
            <person name="Specht M."/>
            <person name="Roy A.S."/>
            <person name="Kraemer L."/>
            <person name="Andreson R."/>
            <person name="Gutowska M.A."/>
            <person name="Wolf J."/>
            <person name="Bergner S.V."/>
            <person name="Schilhabel M.B."/>
            <person name="Klostermeier U.C."/>
            <person name="Beiko R.G."/>
            <person name="Rosenstiel P."/>
            <person name="Hippler M."/>
            <person name="Laroche J."/>
        </authorList>
    </citation>
    <scope>NUCLEOTIDE SEQUENCE [LARGE SCALE GENOMIC DNA]</scope>
    <source>
        <strain evidence="2 3">CCMP1005</strain>
    </source>
</reference>
<protein>
    <submittedName>
        <fullName evidence="2">Uncharacterized protein</fullName>
    </submittedName>
</protein>
<evidence type="ECO:0000313" key="3">
    <source>
        <dbReference type="Proteomes" id="UP000266841"/>
    </source>
</evidence>
<feature type="region of interest" description="Disordered" evidence="1">
    <location>
        <begin position="1"/>
        <end position="24"/>
    </location>
</feature>
<name>K0SJX7_THAOC</name>
<dbReference type="Proteomes" id="UP000266841">
    <property type="component" value="Unassembled WGS sequence"/>
</dbReference>
<evidence type="ECO:0000256" key="1">
    <source>
        <dbReference type="SAM" id="MobiDB-lite"/>
    </source>
</evidence>
<proteinExistence type="predicted"/>